<dbReference type="Proteomes" id="UP000824166">
    <property type="component" value="Unassembled WGS sequence"/>
</dbReference>
<proteinExistence type="predicted"/>
<evidence type="ECO:0000313" key="1">
    <source>
        <dbReference type="EMBL" id="MBU8864896.1"/>
    </source>
</evidence>
<comment type="caution">
    <text evidence="1">The sequence shown here is derived from an EMBL/GenBank/DDBJ whole genome shotgun (WGS) entry which is preliminary data.</text>
</comment>
<name>A0ABS6HZG5_9MICC</name>
<accession>A0ABS6HZG5</accession>
<reference evidence="1 2" key="1">
    <citation type="submission" date="2021-06" db="EMBL/GenBank/DDBJ databases">
        <authorList>
            <person name="Jeong J.W."/>
        </authorList>
    </citation>
    <scope>NUCLEOTIDE SEQUENCE [LARGE SCALE GENOMIC DNA]</scope>
    <source>
        <strain evidence="1 2">MMS21-TAE1-1</strain>
    </source>
</reference>
<dbReference type="EMBL" id="JAHOPC010000001">
    <property type="protein sequence ID" value="MBU8864896.1"/>
    <property type="molecule type" value="Genomic_DNA"/>
</dbReference>
<protein>
    <submittedName>
        <fullName evidence="1">Uncharacterized protein</fullName>
    </submittedName>
</protein>
<evidence type="ECO:0000313" key="2">
    <source>
        <dbReference type="Proteomes" id="UP000824166"/>
    </source>
</evidence>
<gene>
    <name evidence="1" type="ORF">KSW38_01115</name>
</gene>
<dbReference type="RefSeq" id="WP_216921738.1">
    <property type="nucleotide sequence ID" value="NZ_JAHOPC010000001.1"/>
</dbReference>
<keyword evidence="2" id="KW-1185">Reference proteome</keyword>
<sequence>MSNASDLGYRALADVAGAGIDTSSYRIVGGHMVQLLLHAYPTPEARERSTADADAGIKHTTAVGQDLHKHLLAQGYRDTRGNQYVRKDGQGGEMIIDLLVPHDSVGKVETQIINGRGFDAIPGLSFALSQDPLLVEVKVLLLGGDDLTFTVPVPDVEAALILKALAWRYRSTDKDLMDLTSLLEIVRRHKESLSSWEFSDSRRGTSGHRKDAARALHMLRDRLDRGLVRAGAAVAKPARLAALIKENIPAVG</sequence>
<organism evidence="1 2">
    <name type="scientific">Paenarthrobacter aromaticivorans</name>
    <dbReference type="NCBI Taxonomy" id="2849150"/>
    <lineage>
        <taxon>Bacteria</taxon>
        <taxon>Bacillati</taxon>
        <taxon>Actinomycetota</taxon>
        <taxon>Actinomycetes</taxon>
        <taxon>Micrococcales</taxon>
        <taxon>Micrococcaceae</taxon>
        <taxon>Paenarthrobacter</taxon>
    </lineage>
</organism>